<name>I3S188_LOTJA</name>
<dbReference type="EMBL" id="BT134235">
    <property type="protein sequence ID" value="AFK34030.1"/>
    <property type="molecule type" value="mRNA"/>
</dbReference>
<protein>
    <recommendedName>
        <fullName evidence="1">Glutamyl-tRNA(Gln) amidotransferase subunit C, chloroplastic/mitochondrial</fullName>
        <shortName evidence="1">Glu-AdT subunit C</shortName>
        <ecNumber evidence="1">6.3.5.-</ecNumber>
    </recommendedName>
</protein>
<keyword evidence="1" id="KW-0067">ATP-binding</keyword>
<dbReference type="InterPro" id="IPR003837">
    <property type="entry name" value="GatC"/>
</dbReference>
<dbReference type="GO" id="GO:0050567">
    <property type="term" value="F:glutaminyl-tRNA synthase (glutamine-hydrolyzing) activity"/>
    <property type="evidence" value="ECO:0007669"/>
    <property type="project" value="UniProtKB-UniRule"/>
</dbReference>
<keyword evidence="1" id="KW-0648">Protein biosynthesis</keyword>
<keyword evidence="1" id="KW-0547">Nucleotide-binding</keyword>
<dbReference type="NCBIfam" id="TIGR00135">
    <property type="entry name" value="gatC"/>
    <property type="match status" value="1"/>
</dbReference>
<comment type="similarity">
    <text evidence="1">Belongs to the GatC family.</text>
</comment>
<evidence type="ECO:0000313" key="2">
    <source>
        <dbReference type="EMBL" id="AFK34030.1"/>
    </source>
</evidence>
<dbReference type="GO" id="GO:0005739">
    <property type="term" value="C:mitochondrion"/>
    <property type="evidence" value="ECO:0007669"/>
    <property type="project" value="UniProtKB-SubCell"/>
</dbReference>
<accession>I3S188</accession>
<dbReference type="EC" id="6.3.5.-" evidence="1"/>
<evidence type="ECO:0000256" key="1">
    <source>
        <dbReference type="HAMAP-Rule" id="MF_03149"/>
    </source>
</evidence>
<dbReference type="Pfam" id="PF02686">
    <property type="entry name" value="GatC"/>
    <property type="match status" value="1"/>
</dbReference>
<dbReference type="PANTHER" id="PTHR15004">
    <property type="entry name" value="GLUTAMYL-TRNA(GLN) AMIDOTRANSFERASE SUBUNIT C, MITOCHONDRIAL"/>
    <property type="match status" value="1"/>
</dbReference>
<dbReference type="AlphaFoldDB" id="I3S188"/>
<keyword evidence="1" id="KW-0436">Ligase</keyword>
<comment type="function">
    <text evidence="1">Allows the formation of correctly charged Gln-tRNA(Gln) through the transamidation of misacylated Glu-tRNA(Gln) in chloroplasts and mitochondria. The reaction takes place in the presence of glutamine and ATP through an activated gamma-phospho-Glu-tRNA(Gln).</text>
</comment>
<dbReference type="GO" id="GO:0032543">
    <property type="term" value="P:mitochondrial translation"/>
    <property type="evidence" value="ECO:0007669"/>
    <property type="project" value="UniProtKB-UniRule"/>
</dbReference>
<dbReference type="GO" id="GO:0006450">
    <property type="term" value="P:regulation of translational fidelity"/>
    <property type="evidence" value="ECO:0007669"/>
    <property type="project" value="InterPro"/>
</dbReference>
<comment type="catalytic activity">
    <reaction evidence="1">
        <text>L-glutamyl-tRNA(Gln) + L-glutamine + ATP + H2O = L-glutaminyl-tRNA(Gln) + L-glutamate + ADP + phosphate + H(+)</text>
        <dbReference type="Rhea" id="RHEA:17521"/>
        <dbReference type="Rhea" id="RHEA-COMP:9681"/>
        <dbReference type="Rhea" id="RHEA-COMP:9684"/>
        <dbReference type="ChEBI" id="CHEBI:15377"/>
        <dbReference type="ChEBI" id="CHEBI:15378"/>
        <dbReference type="ChEBI" id="CHEBI:29985"/>
        <dbReference type="ChEBI" id="CHEBI:30616"/>
        <dbReference type="ChEBI" id="CHEBI:43474"/>
        <dbReference type="ChEBI" id="CHEBI:58359"/>
        <dbReference type="ChEBI" id="CHEBI:78520"/>
        <dbReference type="ChEBI" id="CHEBI:78521"/>
        <dbReference type="ChEBI" id="CHEBI:456216"/>
    </reaction>
</comment>
<reference evidence="2" key="1">
    <citation type="submission" date="2012-05" db="EMBL/GenBank/DDBJ databases">
        <authorList>
            <person name="Krishnakumar V."/>
            <person name="Cheung F."/>
            <person name="Xiao Y."/>
            <person name="Chan A."/>
            <person name="Moskal W.A."/>
            <person name="Town C.D."/>
        </authorList>
    </citation>
    <scope>NUCLEOTIDE SEQUENCE</scope>
</reference>
<gene>
    <name evidence="1" type="primary">GATC</name>
</gene>
<dbReference type="GO" id="GO:0030956">
    <property type="term" value="C:glutamyl-tRNA(Gln) amidotransferase complex"/>
    <property type="evidence" value="ECO:0007669"/>
    <property type="project" value="UniProtKB-UniRule"/>
</dbReference>
<dbReference type="PANTHER" id="PTHR15004:SF0">
    <property type="entry name" value="GLUTAMYL-TRNA(GLN) AMIDOTRANSFERASE SUBUNIT C, MITOCHONDRIAL"/>
    <property type="match status" value="1"/>
</dbReference>
<dbReference type="Gene3D" id="1.10.20.60">
    <property type="entry name" value="Glu-tRNAGln amidotransferase C subunit, N-terminal domain"/>
    <property type="match status" value="1"/>
</dbReference>
<keyword evidence="1" id="KW-0496">Mitochondrion</keyword>
<keyword evidence="1" id="KW-0150">Chloroplast</keyword>
<comment type="subcellular location">
    <subcellularLocation>
        <location evidence="1">Mitochondrion</location>
    </subcellularLocation>
    <subcellularLocation>
        <location evidence="1">Plastid</location>
        <location evidence="1">Chloroplast</location>
    </subcellularLocation>
</comment>
<sequence>MGSSKGLILLSSKGASSLSHSFAKVSSVGLHSKFRSFSSTTICSSTQPPDLTSLAKKAQISLTPHQVDEFAPKIQQVIEWFGQLQSVDLQSVEPSLRAESENYLRENAPETFDSRDAMIASVPSYEEPYIKVPRVLSMD</sequence>
<proteinExistence type="evidence at transcript level"/>
<dbReference type="GO" id="GO:0009507">
    <property type="term" value="C:chloroplast"/>
    <property type="evidence" value="ECO:0007669"/>
    <property type="project" value="UniProtKB-SubCell"/>
</dbReference>
<dbReference type="GO" id="GO:0005524">
    <property type="term" value="F:ATP binding"/>
    <property type="evidence" value="ECO:0007669"/>
    <property type="project" value="UniProtKB-KW"/>
</dbReference>
<keyword evidence="1" id="KW-0934">Plastid</keyword>
<comment type="subunit">
    <text evidence="1">Subunit of the heterotrimeric GatCAB amidotransferase (AdT) complex, composed of A, B and C subunits.</text>
</comment>
<dbReference type="SUPFAM" id="SSF141000">
    <property type="entry name" value="Glu-tRNAGln amidotransferase C subunit"/>
    <property type="match status" value="1"/>
</dbReference>
<dbReference type="InterPro" id="IPR036113">
    <property type="entry name" value="Asp/Glu-ADT_sf_sub_c"/>
</dbReference>
<dbReference type="HAMAP" id="MF_00122">
    <property type="entry name" value="GatC"/>
    <property type="match status" value="1"/>
</dbReference>
<organism evidence="2">
    <name type="scientific">Lotus japonicus</name>
    <name type="common">Lotus corniculatus var. japonicus</name>
    <dbReference type="NCBI Taxonomy" id="34305"/>
    <lineage>
        <taxon>Eukaryota</taxon>
        <taxon>Viridiplantae</taxon>
        <taxon>Streptophyta</taxon>
        <taxon>Embryophyta</taxon>
        <taxon>Tracheophyta</taxon>
        <taxon>Spermatophyta</taxon>
        <taxon>Magnoliopsida</taxon>
        <taxon>eudicotyledons</taxon>
        <taxon>Gunneridae</taxon>
        <taxon>Pentapetalae</taxon>
        <taxon>rosids</taxon>
        <taxon>fabids</taxon>
        <taxon>Fabales</taxon>
        <taxon>Fabaceae</taxon>
        <taxon>Papilionoideae</taxon>
        <taxon>50 kb inversion clade</taxon>
        <taxon>NPAAA clade</taxon>
        <taxon>Hologalegina</taxon>
        <taxon>robinioid clade</taxon>
        <taxon>Loteae</taxon>
        <taxon>Lotus</taxon>
    </lineage>
</organism>
<dbReference type="GO" id="GO:0070681">
    <property type="term" value="P:glutaminyl-tRNAGln biosynthesis via transamidation"/>
    <property type="evidence" value="ECO:0007669"/>
    <property type="project" value="UniProtKB-UniRule"/>
</dbReference>